<feature type="region of interest" description="Disordered" evidence="3">
    <location>
        <begin position="329"/>
        <end position="356"/>
    </location>
</feature>
<dbReference type="Gene3D" id="1.25.40.410">
    <property type="match status" value="1"/>
</dbReference>
<gene>
    <name evidence="5" type="ORF">BaRGS_00021227</name>
</gene>
<comment type="caution">
    <text evidence="5">The sequence shown here is derived from an EMBL/GenBank/DDBJ whole genome shotgun (WGS) entry which is preliminary data.</text>
</comment>
<organism evidence="5 6">
    <name type="scientific">Batillaria attramentaria</name>
    <dbReference type="NCBI Taxonomy" id="370345"/>
    <lineage>
        <taxon>Eukaryota</taxon>
        <taxon>Metazoa</taxon>
        <taxon>Spiralia</taxon>
        <taxon>Lophotrochozoa</taxon>
        <taxon>Mollusca</taxon>
        <taxon>Gastropoda</taxon>
        <taxon>Caenogastropoda</taxon>
        <taxon>Sorbeoconcha</taxon>
        <taxon>Cerithioidea</taxon>
        <taxon>Batillariidae</taxon>
        <taxon>Batillaria</taxon>
    </lineage>
</organism>
<name>A0ABD0KL46_9CAEN</name>
<proteinExistence type="inferred from homology"/>
<evidence type="ECO:0000256" key="1">
    <source>
        <dbReference type="ARBA" id="ARBA00022658"/>
    </source>
</evidence>
<dbReference type="Pfam" id="PF20422">
    <property type="entry name" value="DHR-2_Lobe_B"/>
    <property type="match status" value="1"/>
</dbReference>
<dbReference type="InterPro" id="IPR027357">
    <property type="entry name" value="DOCKER_dom"/>
</dbReference>
<dbReference type="InterPro" id="IPR046770">
    <property type="entry name" value="DOCKER_Lobe_B"/>
</dbReference>
<evidence type="ECO:0000259" key="4">
    <source>
        <dbReference type="PROSITE" id="PS51651"/>
    </source>
</evidence>
<dbReference type="PROSITE" id="PS51651">
    <property type="entry name" value="DOCKER"/>
    <property type="match status" value="1"/>
</dbReference>
<feature type="region of interest" description="Disordered" evidence="3">
    <location>
        <begin position="1110"/>
        <end position="1140"/>
    </location>
</feature>
<dbReference type="Gene3D" id="1.20.58.740">
    <property type="match status" value="1"/>
</dbReference>
<dbReference type="GO" id="GO:0005085">
    <property type="term" value="F:guanyl-nucleotide exchange factor activity"/>
    <property type="evidence" value="ECO:0007669"/>
    <property type="project" value="UniProtKB-KW"/>
</dbReference>
<dbReference type="AlphaFoldDB" id="A0ABD0KL46"/>
<reference evidence="5 6" key="1">
    <citation type="journal article" date="2023" name="Sci. Data">
        <title>Genome assembly of the Korean intertidal mud-creeper Batillaria attramentaria.</title>
        <authorList>
            <person name="Patra A.K."/>
            <person name="Ho P.T."/>
            <person name="Jun S."/>
            <person name="Lee S.J."/>
            <person name="Kim Y."/>
            <person name="Won Y.J."/>
        </authorList>
    </citation>
    <scope>NUCLEOTIDE SEQUENCE [LARGE SCALE GENOMIC DNA]</scope>
    <source>
        <strain evidence="5">Wonlab-2016</strain>
    </source>
</reference>
<dbReference type="InterPro" id="IPR016024">
    <property type="entry name" value="ARM-type_fold"/>
</dbReference>
<dbReference type="InterPro" id="IPR046769">
    <property type="entry name" value="DOCKER_Lobe_A"/>
</dbReference>
<dbReference type="InterPro" id="IPR046773">
    <property type="entry name" value="DOCKER_Lobe_C"/>
</dbReference>
<dbReference type="Pfam" id="PF20421">
    <property type="entry name" value="DHR-2_Lobe_C"/>
    <property type="match status" value="1"/>
</dbReference>
<dbReference type="EMBL" id="JACVVK020000163">
    <property type="protein sequence ID" value="KAK7487525.1"/>
    <property type="molecule type" value="Genomic_DNA"/>
</dbReference>
<keyword evidence="6" id="KW-1185">Reference proteome</keyword>
<dbReference type="FunFam" id="1.25.40.410:FF:000002">
    <property type="entry name" value="Dedicator of cytokinesis protein 7"/>
    <property type="match status" value="1"/>
</dbReference>
<dbReference type="Pfam" id="PF06920">
    <property type="entry name" value="DHR-2_Lobe_A"/>
    <property type="match status" value="1"/>
</dbReference>
<dbReference type="InterPro" id="IPR026791">
    <property type="entry name" value="DOCK"/>
</dbReference>
<evidence type="ECO:0000256" key="2">
    <source>
        <dbReference type="PROSITE-ProRule" id="PRU00984"/>
    </source>
</evidence>
<dbReference type="FunFam" id="1.20.58.740:FF:000002">
    <property type="entry name" value="Dedicator of cytokinesis protein 7"/>
    <property type="match status" value="1"/>
</dbReference>
<dbReference type="InterPro" id="IPR043161">
    <property type="entry name" value="DOCK_C_lobe_A"/>
</dbReference>
<dbReference type="Proteomes" id="UP001519460">
    <property type="component" value="Unassembled WGS sequence"/>
</dbReference>
<dbReference type="InterPro" id="IPR043162">
    <property type="entry name" value="DOCK_C_lobe_C"/>
</dbReference>
<keyword evidence="1" id="KW-0344">Guanine-nucleotide releasing factor</keyword>
<dbReference type="PANTHER" id="PTHR23317:SF76">
    <property type="entry name" value="LD20667P"/>
    <property type="match status" value="1"/>
</dbReference>
<dbReference type="PANTHER" id="PTHR23317">
    <property type="entry name" value="DEDICATOR OF CYTOKINESIS DOCK"/>
    <property type="match status" value="1"/>
</dbReference>
<evidence type="ECO:0000313" key="6">
    <source>
        <dbReference type="Proteomes" id="UP001519460"/>
    </source>
</evidence>
<evidence type="ECO:0000256" key="3">
    <source>
        <dbReference type="SAM" id="MobiDB-lite"/>
    </source>
</evidence>
<feature type="domain" description="DOCKER" evidence="4">
    <location>
        <begin position="694"/>
        <end position="1113"/>
    </location>
</feature>
<feature type="non-terminal residue" evidence="5">
    <location>
        <position position="1"/>
    </location>
</feature>
<dbReference type="SUPFAM" id="SSF48371">
    <property type="entry name" value="ARM repeat"/>
    <property type="match status" value="1"/>
</dbReference>
<evidence type="ECO:0000313" key="5">
    <source>
        <dbReference type="EMBL" id="KAK7487525.1"/>
    </source>
</evidence>
<accession>A0ABD0KL46</accession>
<sequence length="1140" mass="130227">EPPLIKSLNTSLAFFLHDMLSLMDRGFVYQLIKQYYKAMSLKINQLSDATSLLLLRLDFVRILCSHEHFFPLNLPFGTPLTPSGMNSPTSSISSAASHSSYTSTSTLTEKGVYYELTPEFRQQHYLVGLVLSDLSNSFDTSNPVVHQRAIGVLCNLLYNHDLDVRYTDPQIKARLSALYLPILGITMETMPQLYDPCLEGKLRAGFGLDEEGNRISQHVAMAIAGSSFANRGINMPMLLNEESSSKTRKGQVNPEATRNLLMCFLWVLKNSDLAGLRQWWTDLPINRLNRILEILYLSVSNFEYKAKWAMLRLEQMSHLSWSEETLEEFVNERGSPGPGNGSVGRPKSHTLPKSQSLHEQLWEGIQRRSQDLWRGTGTLLNRSLSKEDSPQGKKLLAQYSQQTLKKSVDMKSKLEEAILGTGNARTEMMMRRRQNSQTGLSGASTPPLIAMEGGSRLRWRKDQLQWRHSMELQDSPKPLEQEVDMQVEGSLAAEVSLICLDTLELLVQIAQSSDMMQPLLSSALRVLLHMLGLNQSSMVLQNLFATQRALVTKFLDLLFEEETEQCADLCLRLLRHCSSPIGITRSQAAASLYLLMRQNFELGNNFARVKMQVTMSLSSLVGQNQDFNEEYLRKSLKTILTYAEADVELQETTFPEQVRDLVFNLHMILSDTVKMKEFQEDPEMLLDLMYRIAKGYQTSPDLRLTWLQNMAGKHSERANHAEAAQCLVHAAGLVAEYLNMIEDRPYLPVGCVAFQKITPNVLEESAVSDDVVSPDEEGICSGKYFTENGLVGLLEQAASSFTMAGMYEAVNEVYKIMMPIHEHNRDFKKLAHIHQKLHEAFTNVVRQEGKRVFGTYFRVGFYGPKFGDLDGEEFVYKEQTITKLPEISHRLESFYGDRFGYDYVEIVKDSNTVEKDKLDPEKAYIQITYVEPYFDSYEFKDRITFFDKNYNLKRFMYATPFTLDGRAHGELHEQYKRKTILTTIQIILSPVEVAIEDIQKKTRELYMALYQEPLDTKILQMVLQGCVGTTVNQGPLEVALVFLSEVAEGKQVPTRHHNKLRLCFKDFLKKCGDALHKNKSLITHEQREYQRELERNYHSFREKLQPMISTTALRKSRHHKSKEGKESRSKRHAENNASTC</sequence>
<comment type="similarity">
    <text evidence="2">Belongs to the DOCK family.</text>
</comment>
<protein>
    <recommendedName>
        <fullName evidence="4">DOCKER domain-containing protein</fullName>
    </recommendedName>
</protein>